<dbReference type="InterPro" id="IPR002410">
    <property type="entry name" value="Peptidase_S33"/>
</dbReference>
<comment type="similarity">
    <text evidence="1">Belongs to the peptidase S33 family.</text>
</comment>
<evidence type="ECO:0000313" key="4">
    <source>
        <dbReference type="EMBL" id="MDL5031546.1"/>
    </source>
</evidence>
<dbReference type="InterPro" id="IPR050266">
    <property type="entry name" value="AB_hydrolase_sf"/>
</dbReference>
<dbReference type="PANTHER" id="PTHR43798">
    <property type="entry name" value="MONOACYLGLYCEROL LIPASE"/>
    <property type="match status" value="1"/>
</dbReference>
<dbReference type="Gene3D" id="3.40.50.1820">
    <property type="entry name" value="alpha/beta hydrolase"/>
    <property type="match status" value="1"/>
</dbReference>
<evidence type="ECO:0000313" key="5">
    <source>
        <dbReference type="Proteomes" id="UP001238603"/>
    </source>
</evidence>
<evidence type="ECO:0000259" key="3">
    <source>
        <dbReference type="Pfam" id="PF00561"/>
    </source>
</evidence>
<feature type="domain" description="AB hydrolase-1" evidence="3">
    <location>
        <begin position="31"/>
        <end position="267"/>
    </location>
</feature>
<comment type="caution">
    <text evidence="4">The sequence shown here is derived from an EMBL/GenBank/DDBJ whole genome shotgun (WGS) entry which is preliminary data.</text>
</comment>
<gene>
    <name evidence="4" type="ORF">QRD43_06460</name>
</gene>
<dbReference type="Pfam" id="PF00561">
    <property type="entry name" value="Abhydrolase_1"/>
    <property type="match status" value="1"/>
</dbReference>
<dbReference type="InterPro" id="IPR029058">
    <property type="entry name" value="AB_hydrolase_fold"/>
</dbReference>
<dbReference type="SUPFAM" id="SSF53474">
    <property type="entry name" value="alpha/beta-Hydrolases"/>
    <property type="match status" value="1"/>
</dbReference>
<protein>
    <submittedName>
        <fullName evidence="4">Alpha/beta hydrolase</fullName>
    </submittedName>
</protein>
<keyword evidence="5" id="KW-1185">Reference proteome</keyword>
<dbReference type="PRINTS" id="PR00793">
    <property type="entry name" value="PROAMNOPTASE"/>
</dbReference>
<evidence type="ECO:0000256" key="1">
    <source>
        <dbReference type="ARBA" id="ARBA00010088"/>
    </source>
</evidence>
<dbReference type="PRINTS" id="PR00111">
    <property type="entry name" value="ABHYDROLASE"/>
</dbReference>
<dbReference type="GO" id="GO:0016787">
    <property type="term" value="F:hydrolase activity"/>
    <property type="evidence" value="ECO:0007669"/>
    <property type="project" value="UniProtKB-KW"/>
</dbReference>
<keyword evidence="2 4" id="KW-0378">Hydrolase</keyword>
<dbReference type="InterPro" id="IPR000073">
    <property type="entry name" value="AB_hydrolase_1"/>
</dbReference>
<sequence length="286" mass="31902">MRIEIEPGVRLFVDIEGEGLVPEGAGMREKPTLLLLHGGPGFDHSSFKPAFSALADVAQIVYYDHRGHGRSDPRPASEWTLDTWADDVVRLCDALGIVKPIVLGQSFGGFVAQRYLERHPEHPGKVILSSTSHHTGLERKIKGFARRAPAPVRDAVREKVRAFWTEPTPLSFAAYWEACRDLYTATPQTDPAAAQRTLLKLDILLHFVRGEKQEMRLLPGLSRARCPVLVMVGEDDPVCPIEDALEIAAALPSRCMQLARFPGCGHGVWRDDPRAAFERLRRFILE</sequence>
<evidence type="ECO:0000256" key="2">
    <source>
        <dbReference type="ARBA" id="ARBA00022801"/>
    </source>
</evidence>
<accession>A0ABT7LFB8</accession>
<dbReference type="PANTHER" id="PTHR43798:SF33">
    <property type="entry name" value="HYDROLASE, PUTATIVE (AFU_ORTHOLOGUE AFUA_2G14860)-RELATED"/>
    <property type="match status" value="1"/>
</dbReference>
<dbReference type="Proteomes" id="UP001238603">
    <property type="component" value="Unassembled WGS sequence"/>
</dbReference>
<name>A0ABT7LFB8_9BURK</name>
<reference evidence="4 5" key="1">
    <citation type="submission" date="2023-06" db="EMBL/GenBank/DDBJ databases">
        <title>Pelomonas sp. APW6 16S ribosomal RNA gene genome sequencing and assembly.</title>
        <authorList>
            <person name="Woo H."/>
        </authorList>
    </citation>
    <scope>NUCLEOTIDE SEQUENCE [LARGE SCALE GENOMIC DNA]</scope>
    <source>
        <strain evidence="4 5">APW6</strain>
    </source>
</reference>
<dbReference type="RefSeq" id="WP_285981674.1">
    <property type="nucleotide sequence ID" value="NZ_JASVDS010000002.1"/>
</dbReference>
<dbReference type="EMBL" id="JASVDS010000002">
    <property type="protein sequence ID" value="MDL5031546.1"/>
    <property type="molecule type" value="Genomic_DNA"/>
</dbReference>
<organism evidence="4 5">
    <name type="scientific">Roseateles subflavus</name>
    <dbReference type="NCBI Taxonomy" id="3053353"/>
    <lineage>
        <taxon>Bacteria</taxon>
        <taxon>Pseudomonadati</taxon>
        <taxon>Pseudomonadota</taxon>
        <taxon>Betaproteobacteria</taxon>
        <taxon>Burkholderiales</taxon>
        <taxon>Sphaerotilaceae</taxon>
        <taxon>Roseateles</taxon>
    </lineage>
</organism>
<proteinExistence type="inferred from homology"/>